<dbReference type="EMBL" id="GEDG01012538">
    <property type="protein sequence ID" value="JAP26141.1"/>
    <property type="molecule type" value="Transcribed_RNA"/>
</dbReference>
<dbReference type="EMBL" id="GEDG01012555">
    <property type="protein sequence ID" value="JAP26124.1"/>
    <property type="molecule type" value="Transcribed_RNA"/>
</dbReference>
<reference evidence="1" key="1">
    <citation type="submission" date="2015-12" db="EMBL/GenBank/DDBJ databases">
        <title>Gene expression during late stages of embryo sac development: a critical building block for successful pollen-pistil interactions.</title>
        <authorList>
            <person name="Liu Y."/>
            <person name="Joly V."/>
            <person name="Sabar M."/>
            <person name="Matton D.P."/>
        </authorList>
    </citation>
    <scope>NUCLEOTIDE SEQUENCE</scope>
</reference>
<dbReference type="AlphaFoldDB" id="A0A0V0H741"/>
<proteinExistence type="predicted"/>
<accession>A0A0V0H741</accession>
<evidence type="ECO:0000313" key="1">
    <source>
        <dbReference type="EMBL" id="JAP16181.1"/>
    </source>
</evidence>
<protein>
    <submittedName>
        <fullName evidence="1">Putative ovule protein</fullName>
    </submittedName>
</protein>
<name>A0A0V0H741_SOLCH</name>
<dbReference type="EMBL" id="GEDG01024169">
    <property type="protein sequence ID" value="JAP16181.1"/>
    <property type="molecule type" value="Transcribed_RNA"/>
</dbReference>
<organism evidence="1">
    <name type="scientific">Solanum chacoense</name>
    <name type="common">Chaco potato</name>
    <dbReference type="NCBI Taxonomy" id="4108"/>
    <lineage>
        <taxon>Eukaryota</taxon>
        <taxon>Viridiplantae</taxon>
        <taxon>Streptophyta</taxon>
        <taxon>Embryophyta</taxon>
        <taxon>Tracheophyta</taxon>
        <taxon>Spermatophyta</taxon>
        <taxon>Magnoliopsida</taxon>
        <taxon>eudicotyledons</taxon>
        <taxon>Gunneridae</taxon>
        <taxon>Pentapetalae</taxon>
        <taxon>asterids</taxon>
        <taxon>lamiids</taxon>
        <taxon>Solanales</taxon>
        <taxon>Solanaceae</taxon>
        <taxon>Solanoideae</taxon>
        <taxon>Solaneae</taxon>
        <taxon>Solanum</taxon>
    </lineage>
</organism>
<sequence>MSSRFPVISIRIVGGIYSSYTRDTVDSIYFKPKGSPTVFLFCSSGYVQHKSIETRHGYLFTFCLFL</sequence>